<reference evidence="6 8" key="1">
    <citation type="submission" date="2017-12" db="EMBL/GenBank/DDBJ databases">
        <title>Genomic Encyclopedia of Type Strains, Phase III (KMG-III): the genomes of soil and plant-associated and newly described type strains.</title>
        <authorList>
            <person name="Whitman W."/>
        </authorList>
    </citation>
    <scope>NUCLEOTIDE SEQUENCE [LARGE SCALE GENOMIC DNA]</scope>
    <source>
        <strain evidence="6 8">IP-10</strain>
    </source>
</reference>
<sequence length="221" mass="25139">MGNLSEKELQELAGQLSHPNGESGIQTAYSMNVANDNMIRHTIEQIEIMPHSKILEIGPGNGIHIKYLFEKEANLNYYGIDISELMIEEALRLNSEFTATERAIFELTDGKKISYPDSFFDSAFTANTIYFWKNPAEYINEIFRVLQSGGSFILAFIPKEVMEKIPFSKYGFELYDTEKAKSLLENAGFRIENILSETEEVLSNTGEIKIRTFTIIKAQKP</sequence>
<dbReference type="CDD" id="cd02440">
    <property type="entry name" value="AdoMet_MTases"/>
    <property type="match status" value="1"/>
</dbReference>
<comment type="caution">
    <text evidence="7">The sequence shown here is derived from an EMBL/GenBank/DDBJ whole genome shotgun (WGS) entry which is preliminary data.</text>
</comment>
<dbReference type="Proteomes" id="UP000275027">
    <property type="component" value="Unassembled WGS sequence"/>
</dbReference>
<protein>
    <submittedName>
        <fullName evidence="7">Methyltransferase family protein</fullName>
    </submittedName>
</protein>
<reference evidence="7 9" key="2">
    <citation type="submission" date="2018-10" db="EMBL/GenBank/DDBJ databases">
        <title>Genomic Encyclopedia of Archaeal and Bacterial Type Strains, Phase II (KMG-II): from individual species to whole genera.</title>
        <authorList>
            <person name="Goeker M."/>
        </authorList>
    </citation>
    <scope>NUCLEOTIDE SEQUENCE [LARGE SCALE GENOMIC DNA]</scope>
    <source>
        <strain evidence="7 9">DSM 21886</strain>
    </source>
</reference>
<comment type="pathway">
    <text evidence="4">Phospholipid metabolism.</text>
</comment>
<accession>A0A497U1T7</accession>
<dbReference type="Proteomes" id="UP000233767">
    <property type="component" value="Unassembled WGS sequence"/>
</dbReference>
<keyword evidence="2 7" id="KW-0489">Methyltransferase</keyword>
<keyword evidence="3 7" id="KW-0808">Transferase</keyword>
<dbReference type="GO" id="GO:0008757">
    <property type="term" value="F:S-adenosylmethionine-dependent methyltransferase activity"/>
    <property type="evidence" value="ECO:0007669"/>
    <property type="project" value="InterPro"/>
</dbReference>
<dbReference type="SUPFAM" id="SSF53335">
    <property type="entry name" value="S-adenosyl-L-methionine-dependent methyltransferases"/>
    <property type="match status" value="1"/>
</dbReference>
<evidence type="ECO:0000256" key="3">
    <source>
        <dbReference type="ARBA" id="ARBA00022679"/>
    </source>
</evidence>
<evidence type="ECO:0000256" key="4">
    <source>
        <dbReference type="ARBA" id="ARBA00025707"/>
    </source>
</evidence>
<evidence type="ECO:0000256" key="1">
    <source>
        <dbReference type="ARBA" id="ARBA00005189"/>
    </source>
</evidence>
<proteinExistence type="predicted"/>
<dbReference type="GO" id="GO:0032259">
    <property type="term" value="P:methylation"/>
    <property type="evidence" value="ECO:0007669"/>
    <property type="project" value="UniProtKB-KW"/>
</dbReference>
<dbReference type="RefSeq" id="WP_101472658.1">
    <property type="nucleotide sequence ID" value="NZ_PJND01000009.1"/>
</dbReference>
<feature type="domain" description="Methyltransferase type 11" evidence="5">
    <location>
        <begin position="55"/>
        <end position="154"/>
    </location>
</feature>
<evidence type="ECO:0000313" key="6">
    <source>
        <dbReference type="EMBL" id="PKW20669.1"/>
    </source>
</evidence>
<dbReference type="InterPro" id="IPR029063">
    <property type="entry name" value="SAM-dependent_MTases_sf"/>
</dbReference>
<evidence type="ECO:0000313" key="7">
    <source>
        <dbReference type="EMBL" id="RLJ24112.1"/>
    </source>
</evidence>
<comment type="pathway">
    <text evidence="1">Lipid metabolism.</text>
</comment>
<gene>
    <name evidence="6" type="ORF">B0G92_2819</name>
    <name evidence="7" type="ORF">CLV50_2829</name>
</gene>
<evidence type="ECO:0000259" key="5">
    <source>
        <dbReference type="Pfam" id="PF08241"/>
    </source>
</evidence>
<evidence type="ECO:0000313" key="9">
    <source>
        <dbReference type="Proteomes" id="UP000275027"/>
    </source>
</evidence>
<dbReference type="PANTHER" id="PTHR44307">
    <property type="entry name" value="PHOSPHOETHANOLAMINE METHYLTRANSFERASE"/>
    <property type="match status" value="1"/>
</dbReference>
<dbReference type="EMBL" id="PJND01000009">
    <property type="protein sequence ID" value="PKW20669.1"/>
    <property type="molecule type" value="Genomic_DNA"/>
</dbReference>
<evidence type="ECO:0000256" key="2">
    <source>
        <dbReference type="ARBA" id="ARBA00022603"/>
    </source>
</evidence>
<dbReference type="Gene3D" id="3.40.50.150">
    <property type="entry name" value="Vaccinia Virus protein VP39"/>
    <property type="match status" value="1"/>
</dbReference>
<keyword evidence="8" id="KW-1185">Reference proteome</keyword>
<evidence type="ECO:0000313" key="8">
    <source>
        <dbReference type="Proteomes" id="UP000233767"/>
    </source>
</evidence>
<organism evidence="7 9">
    <name type="scientific">Flavobacterium lindanitolerans</name>
    <dbReference type="NCBI Taxonomy" id="428988"/>
    <lineage>
        <taxon>Bacteria</taxon>
        <taxon>Pseudomonadati</taxon>
        <taxon>Bacteroidota</taxon>
        <taxon>Flavobacteriia</taxon>
        <taxon>Flavobacteriales</taxon>
        <taxon>Flavobacteriaceae</taxon>
        <taxon>Flavobacterium</taxon>
    </lineage>
</organism>
<name>A0A497U1T7_9FLAO</name>
<dbReference type="InterPro" id="IPR013216">
    <property type="entry name" value="Methyltransf_11"/>
</dbReference>
<dbReference type="EMBL" id="RCCB01000013">
    <property type="protein sequence ID" value="RLJ24112.1"/>
    <property type="molecule type" value="Genomic_DNA"/>
</dbReference>
<dbReference type="PANTHER" id="PTHR44307:SF2">
    <property type="entry name" value="PHOSPHOETHANOLAMINE METHYLTRANSFERASE ISOFORM X1"/>
    <property type="match status" value="1"/>
</dbReference>
<dbReference type="Pfam" id="PF08241">
    <property type="entry name" value="Methyltransf_11"/>
    <property type="match status" value="1"/>
</dbReference>
<dbReference type="AlphaFoldDB" id="A0A497U1T7"/>